<sequence>MLKKFTNLTEWLKTYSFKKKHKIALTNKYLSTYVQIVIFLFCIDLSISIPIFQKTNSINNLVSSPAAKNTIETELISPTSTKSSAISKFIKNLIFSFDQDSDQQLNFQELSQMLTNGTLMKKFEKILLKKQGTILQKIVSSTTINTEQTTKNSSLKYLSDLKQKENTNLKSNKKSKLLEEFQKEEEEYFNDIGDESTAKMETKIFTYSPSKIIDKQVS</sequence>
<keyword evidence="1" id="KW-0472">Membrane</keyword>
<protein>
    <recommendedName>
        <fullName evidence="2">EF-hand domain-containing protein</fullName>
    </recommendedName>
</protein>
<reference evidence="3 4" key="1">
    <citation type="journal article" date="2018" name="Sci. Rep.">
        <title>Genomic signatures of local adaptation to the degree of environmental predictability in rotifers.</title>
        <authorList>
            <person name="Franch-Gras L."/>
            <person name="Hahn C."/>
            <person name="Garcia-Roger E.M."/>
            <person name="Carmona M.J."/>
            <person name="Serra M."/>
            <person name="Gomez A."/>
        </authorList>
    </citation>
    <scope>NUCLEOTIDE SEQUENCE [LARGE SCALE GENOMIC DNA]</scope>
    <source>
        <strain evidence="3">HYR1</strain>
    </source>
</reference>
<dbReference type="OrthoDB" id="10627317at2759"/>
<keyword evidence="1" id="KW-1133">Transmembrane helix</keyword>
<evidence type="ECO:0000313" key="4">
    <source>
        <dbReference type="Proteomes" id="UP000276133"/>
    </source>
</evidence>
<comment type="caution">
    <text evidence="3">The sequence shown here is derived from an EMBL/GenBank/DDBJ whole genome shotgun (WGS) entry which is preliminary data.</text>
</comment>
<dbReference type="AlphaFoldDB" id="A0A3M7QEE3"/>
<evidence type="ECO:0000259" key="2">
    <source>
        <dbReference type="PROSITE" id="PS50222"/>
    </source>
</evidence>
<dbReference type="PROSITE" id="PS50222">
    <property type="entry name" value="EF_HAND_2"/>
    <property type="match status" value="1"/>
</dbReference>
<evidence type="ECO:0000256" key="1">
    <source>
        <dbReference type="SAM" id="Phobius"/>
    </source>
</evidence>
<dbReference type="PROSITE" id="PS00018">
    <property type="entry name" value="EF_HAND_1"/>
    <property type="match status" value="1"/>
</dbReference>
<dbReference type="InterPro" id="IPR018247">
    <property type="entry name" value="EF_Hand_1_Ca_BS"/>
</dbReference>
<organism evidence="3 4">
    <name type="scientific">Brachionus plicatilis</name>
    <name type="common">Marine rotifer</name>
    <name type="synonym">Brachionus muelleri</name>
    <dbReference type="NCBI Taxonomy" id="10195"/>
    <lineage>
        <taxon>Eukaryota</taxon>
        <taxon>Metazoa</taxon>
        <taxon>Spiralia</taxon>
        <taxon>Gnathifera</taxon>
        <taxon>Rotifera</taxon>
        <taxon>Eurotatoria</taxon>
        <taxon>Monogononta</taxon>
        <taxon>Pseudotrocha</taxon>
        <taxon>Ploima</taxon>
        <taxon>Brachionidae</taxon>
        <taxon>Brachionus</taxon>
    </lineage>
</organism>
<accession>A0A3M7QEE3</accession>
<name>A0A3M7QEE3_BRAPC</name>
<evidence type="ECO:0000313" key="3">
    <source>
        <dbReference type="EMBL" id="RNA09328.1"/>
    </source>
</evidence>
<keyword evidence="4" id="KW-1185">Reference proteome</keyword>
<dbReference type="GO" id="GO:0005509">
    <property type="term" value="F:calcium ion binding"/>
    <property type="evidence" value="ECO:0007669"/>
    <property type="project" value="InterPro"/>
</dbReference>
<keyword evidence="1" id="KW-0812">Transmembrane</keyword>
<dbReference type="InterPro" id="IPR002048">
    <property type="entry name" value="EF_hand_dom"/>
</dbReference>
<dbReference type="Proteomes" id="UP000276133">
    <property type="component" value="Unassembled WGS sequence"/>
</dbReference>
<feature type="transmembrane region" description="Helical" evidence="1">
    <location>
        <begin position="29"/>
        <end position="52"/>
    </location>
</feature>
<dbReference type="EMBL" id="REGN01006482">
    <property type="protein sequence ID" value="RNA09328.1"/>
    <property type="molecule type" value="Genomic_DNA"/>
</dbReference>
<proteinExistence type="predicted"/>
<feature type="domain" description="EF-hand" evidence="2">
    <location>
        <begin position="85"/>
        <end position="120"/>
    </location>
</feature>
<gene>
    <name evidence="3" type="ORF">BpHYR1_009019</name>
</gene>